<protein>
    <submittedName>
        <fullName evidence="5">HAD family phosphatase</fullName>
    </submittedName>
</protein>
<dbReference type="Proteomes" id="UP000432089">
    <property type="component" value="Unassembled WGS sequence"/>
</dbReference>
<evidence type="ECO:0000313" key="5">
    <source>
        <dbReference type="EMBL" id="KAB0679566.1"/>
    </source>
</evidence>
<evidence type="ECO:0000313" key="6">
    <source>
        <dbReference type="Proteomes" id="UP000432089"/>
    </source>
</evidence>
<dbReference type="RefSeq" id="WP_150970090.1">
    <property type="nucleotide sequence ID" value="NZ_VZDO01000009.1"/>
</dbReference>
<dbReference type="NCBIfam" id="TIGR01509">
    <property type="entry name" value="HAD-SF-IA-v3"/>
    <property type="match status" value="1"/>
</dbReference>
<organism evidence="5 6">
    <name type="scientific">Plantimonas leprariae</name>
    <dbReference type="NCBI Taxonomy" id="2615207"/>
    <lineage>
        <taxon>Bacteria</taxon>
        <taxon>Pseudomonadati</taxon>
        <taxon>Pseudomonadota</taxon>
        <taxon>Alphaproteobacteria</taxon>
        <taxon>Hyphomicrobiales</taxon>
        <taxon>Aurantimonadaceae</taxon>
        <taxon>Plantimonas</taxon>
    </lineage>
</organism>
<dbReference type="InterPro" id="IPR051600">
    <property type="entry name" value="Beta-PGM-like"/>
</dbReference>
<dbReference type="SFLD" id="SFLDG01129">
    <property type="entry name" value="C1.5:_HAD__Beta-PGM__Phosphata"/>
    <property type="match status" value="1"/>
</dbReference>
<keyword evidence="6" id="KW-1185">Reference proteome</keyword>
<evidence type="ECO:0000256" key="2">
    <source>
        <dbReference type="ARBA" id="ARBA00006171"/>
    </source>
</evidence>
<dbReference type="InterPro" id="IPR006439">
    <property type="entry name" value="HAD-SF_hydro_IA"/>
</dbReference>
<dbReference type="Gene3D" id="1.10.150.240">
    <property type="entry name" value="Putative phosphatase, domain 2"/>
    <property type="match status" value="1"/>
</dbReference>
<dbReference type="Pfam" id="PF13419">
    <property type="entry name" value="HAD_2"/>
    <property type="match status" value="1"/>
</dbReference>
<dbReference type="InterPro" id="IPR041492">
    <property type="entry name" value="HAD_2"/>
</dbReference>
<dbReference type="EMBL" id="VZDO01000009">
    <property type="protein sequence ID" value="KAB0679566.1"/>
    <property type="molecule type" value="Genomic_DNA"/>
</dbReference>
<comment type="caution">
    <text evidence="5">The sequence shown here is derived from an EMBL/GenBank/DDBJ whole genome shotgun (WGS) entry which is preliminary data.</text>
</comment>
<name>A0A7V7TZL0_9HYPH</name>
<dbReference type="PANTHER" id="PTHR46193">
    <property type="entry name" value="6-PHOSPHOGLUCONATE PHOSPHATASE"/>
    <property type="match status" value="1"/>
</dbReference>
<dbReference type="SFLD" id="SFLDG01135">
    <property type="entry name" value="C1.5.6:_HAD__Beta-PGM__Phospha"/>
    <property type="match status" value="1"/>
</dbReference>
<evidence type="ECO:0000256" key="3">
    <source>
        <dbReference type="ARBA" id="ARBA00022723"/>
    </source>
</evidence>
<gene>
    <name evidence="5" type="ORF">F6X38_12130</name>
</gene>
<dbReference type="InterPro" id="IPR023198">
    <property type="entry name" value="PGP-like_dom2"/>
</dbReference>
<dbReference type="GO" id="GO:0046872">
    <property type="term" value="F:metal ion binding"/>
    <property type="evidence" value="ECO:0007669"/>
    <property type="project" value="UniProtKB-KW"/>
</dbReference>
<keyword evidence="3" id="KW-0479">Metal-binding</keyword>
<dbReference type="Gene3D" id="3.40.50.1000">
    <property type="entry name" value="HAD superfamily/HAD-like"/>
    <property type="match status" value="1"/>
</dbReference>
<dbReference type="InterPro" id="IPR036412">
    <property type="entry name" value="HAD-like_sf"/>
</dbReference>
<reference evidence="5 6" key="1">
    <citation type="submission" date="2019-09" db="EMBL/GenBank/DDBJ databases">
        <title>YIM 132180 draft genome.</title>
        <authorList>
            <person name="Zhang K."/>
        </authorList>
    </citation>
    <scope>NUCLEOTIDE SEQUENCE [LARGE SCALE GENOMIC DNA]</scope>
    <source>
        <strain evidence="5 6">YIM 132180</strain>
    </source>
</reference>
<comment type="cofactor">
    <cofactor evidence="1">
        <name>Mg(2+)</name>
        <dbReference type="ChEBI" id="CHEBI:18420"/>
    </cofactor>
</comment>
<proteinExistence type="inferred from homology"/>
<sequence>MSNLSLAIFDCDGVLVDSEIIAARVEAELLREYGIELSPEEIAHRFAGLTWVRILELLSAEYGTTLPDELRTRSHEELTRRLAAELEPIAGVQEMLDLVDLPRCICSNSSSDHLKLELSKVGLWDRFRPYIYAAREVGMQRPKPAPDVYLHACAEFGVEPRKAVVLEDSVHGVAAGVAAGCRVVGFTGASHSYPGHGEALSDAGAETVIARLKDFPAVVEAFSAWAEA</sequence>
<evidence type="ECO:0000256" key="1">
    <source>
        <dbReference type="ARBA" id="ARBA00001946"/>
    </source>
</evidence>
<dbReference type="AlphaFoldDB" id="A0A7V7TZL0"/>
<accession>A0A7V7TZL0</accession>
<dbReference type="SUPFAM" id="SSF56784">
    <property type="entry name" value="HAD-like"/>
    <property type="match status" value="1"/>
</dbReference>
<evidence type="ECO:0000256" key="4">
    <source>
        <dbReference type="ARBA" id="ARBA00022842"/>
    </source>
</evidence>
<comment type="similarity">
    <text evidence="2">Belongs to the HAD-like hydrolase superfamily. CbbY/CbbZ/Gph/YieH family.</text>
</comment>
<keyword evidence="4" id="KW-0460">Magnesium</keyword>
<dbReference type="PANTHER" id="PTHR46193:SF10">
    <property type="entry name" value="6-PHOSPHOGLUCONATE PHOSPHATASE"/>
    <property type="match status" value="1"/>
</dbReference>
<dbReference type="GO" id="GO:0003824">
    <property type="term" value="F:catalytic activity"/>
    <property type="evidence" value="ECO:0007669"/>
    <property type="project" value="UniProtKB-ARBA"/>
</dbReference>
<dbReference type="SFLD" id="SFLDS00003">
    <property type="entry name" value="Haloacid_Dehalogenase"/>
    <property type="match status" value="1"/>
</dbReference>
<dbReference type="InterPro" id="IPR023214">
    <property type="entry name" value="HAD_sf"/>
</dbReference>